<sequence length="98" mass="11587">VNPRKIHYGHAYNPFLTHPLQSRQHVAHITGNTSPRKLTTLRRLAALQRTSRYSPSRCHPLIRWTYLFSSSNLNQHTFWTLNYYESPSQTFFQTRSIS</sequence>
<accession>A0A0K2V0X2</accession>
<dbReference type="AlphaFoldDB" id="A0A0K2V0X2"/>
<feature type="non-terminal residue" evidence="1">
    <location>
        <position position="1"/>
    </location>
</feature>
<reference evidence="1" key="1">
    <citation type="submission" date="2014-05" db="EMBL/GenBank/DDBJ databases">
        <authorList>
            <person name="Chronopoulou M."/>
        </authorList>
    </citation>
    <scope>NUCLEOTIDE SEQUENCE</scope>
    <source>
        <tissue evidence="1">Whole organism</tissue>
    </source>
</reference>
<name>A0A0K2V0X2_LEPSM</name>
<dbReference type="EMBL" id="HACA01026773">
    <property type="protein sequence ID" value="CDW44134.1"/>
    <property type="molecule type" value="Transcribed_RNA"/>
</dbReference>
<proteinExistence type="predicted"/>
<organism evidence="1">
    <name type="scientific">Lepeophtheirus salmonis</name>
    <name type="common">Salmon louse</name>
    <name type="synonym">Caligus salmonis</name>
    <dbReference type="NCBI Taxonomy" id="72036"/>
    <lineage>
        <taxon>Eukaryota</taxon>
        <taxon>Metazoa</taxon>
        <taxon>Ecdysozoa</taxon>
        <taxon>Arthropoda</taxon>
        <taxon>Crustacea</taxon>
        <taxon>Multicrustacea</taxon>
        <taxon>Hexanauplia</taxon>
        <taxon>Copepoda</taxon>
        <taxon>Siphonostomatoida</taxon>
        <taxon>Caligidae</taxon>
        <taxon>Lepeophtheirus</taxon>
    </lineage>
</organism>
<protein>
    <submittedName>
        <fullName evidence="1">Uncharacterized protein</fullName>
    </submittedName>
</protein>
<evidence type="ECO:0000313" key="1">
    <source>
        <dbReference type="EMBL" id="CDW44134.1"/>
    </source>
</evidence>